<sequence>MKGSELCYPVDQKAFNYGFINDKSVEQPVTFQDKNIALFISYSLTKDDAIKMVAMNKGFEEMVFITENL</sequence>
<name>A0ABM5RP83_9GAMM</name>
<dbReference type="Proteomes" id="UP000029495">
    <property type="component" value="Chromosome"/>
</dbReference>
<dbReference type="RefSeq" id="WP_038649699.1">
    <property type="nucleotide sequence ID" value="NZ_CP009454.1"/>
</dbReference>
<evidence type="ECO:0000313" key="1">
    <source>
        <dbReference type="EMBL" id="AIR87719.1"/>
    </source>
</evidence>
<proteinExistence type="predicted"/>
<gene>
    <name evidence="1" type="ORF">LH22_20465</name>
</gene>
<reference evidence="1 2" key="1">
    <citation type="submission" date="2014-09" db="EMBL/GenBank/DDBJ databases">
        <authorList>
            <person name="Chan K.-G."/>
        </authorList>
    </citation>
    <scope>NUCLEOTIDE SEQUENCE [LARGE SCALE GENOMIC DNA]</scope>
    <source>
        <strain evidence="1 2">ND04</strain>
    </source>
</reference>
<evidence type="ECO:0000313" key="2">
    <source>
        <dbReference type="Proteomes" id="UP000029495"/>
    </source>
</evidence>
<organism evidence="1 2">
    <name type="scientific">Pantoea rwandensis</name>
    <dbReference type="NCBI Taxonomy" id="1076550"/>
    <lineage>
        <taxon>Bacteria</taxon>
        <taxon>Pseudomonadati</taxon>
        <taxon>Pseudomonadota</taxon>
        <taxon>Gammaproteobacteria</taxon>
        <taxon>Enterobacterales</taxon>
        <taxon>Erwiniaceae</taxon>
        <taxon>Pantoea</taxon>
    </lineage>
</organism>
<dbReference type="EMBL" id="CP009454">
    <property type="protein sequence ID" value="AIR87719.1"/>
    <property type="molecule type" value="Genomic_DNA"/>
</dbReference>
<protein>
    <submittedName>
        <fullName evidence="1">Uncharacterized protein</fullName>
    </submittedName>
</protein>
<accession>A0ABM5RP83</accession>
<keyword evidence="2" id="KW-1185">Reference proteome</keyword>